<organism evidence="2 3">
    <name type="scientific">Exocentrus adspersus</name>
    <dbReference type="NCBI Taxonomy" id="1586481"/>
    <lineage>
        <taxon>Eukaryota</taxon>
        <taxon>Metazoa</taxon>
        <taxon>Ecdysozoa</taxon>
        <taxon>Arthropoda</taxon>
        <taxon>Hexapoda</taxon>
        <taxon>Insecta</taxon>
        <taxon>Pterygota</taxon>
        <taxon>Neoptera</taxon>
        <taxon>Endopterygota</taxon>
        <taxon>Coleoptera</taxon>
        <taxon>Polyphaga</taxon>
        <taxon>Cucujiformia</taxon>
        <taxon>Chrysomeloidea</taxon>
        <taxon>Cerambycidae</taxon>
        <taxon>Lamiinae</taxon>
        <taxon>Acanthocinini</taxon>
        <taxon>Exocentrus</taxon>
    </lineage>
</organism>
<evidence type="ECO:0000256" key="1">
    <source>
        <dbReference type="SAM" id="MobiDB-lite"/>
    </source>
</evidence>
<protein>
    <submittedName>
        <fullName evidence="2">Uncharacterized protein</fullName>
    </submittedName>
</protein>
<name>A0AAV8VLH5_9CUCU</name>
<accession>A0AAV8VLH5</accession>
<dbReference type="AlphaFoldDB" id="A0AAV8VLH5"/>
<evidence type="ECO:0000313" key="3">
    <source>
        <dbReference type="Proteomes" id="UP001159042"/>
    </source>
</evidence>
<reference evidence="2 3" key="1">
    <citation type="journal article" date="2023" name="Insect Mol. Biol.">
        <title>Genome sequencing provides insights into the evolution of gene families encoding plant cell wall-degrading enzymes in longhorned beetles.</title>
        <authorList>
            <person name="Shin N.R."/>
            <person name="Okamura Y."/>
            <person name="Kirsch R."/>
            <person name="Pauchet Y."/>
        </authorList>
    </citation>
    <scope>NUCLEOTIDE SEQUENCE [LARGE SCALE GENOMIC DNA]</scope>
    <source>
        <strain evidence="2">EAD_L_NR</strain>
    </source>
</reference>
<keyword evidence="3" id="KW-1185">Reference proteome</keyword>
<dbReference type="EMBL" id="JANEYG010000063">
    <property type="protein sequence ID" value="KAJ8914797.1"/>
    <property type="molecule type" value="Genomic_DNA"/>
</dbReference>
<proteinExistence type="predicted"/>
<feature type="region of interest" description="Disordered" evidence="1">
    <location>
        <begin position="53"/>
        <end position="75"/>
    </location>
</feature>
<evidence type="ECO:0000313" key="2">
    <source>
        <dbReference type="EMBL" id="KAJ8914797.1"/>
    </source>
</evidence>
<gene>
    <name evidence="2" type="ORF">NQ315_014540</name>
</gene>
<sequence length="107" mass="12466">MTHSFWPHGRDTVEELLQHLYEVLTDIKFTMELEKDGTLPFLSLLEDRTTHWDTESKPTHTGGLKEHKSDLKNNNFDKSTVTEYTADTGHTIQTGEKIMDQTYRELI</sequence>
<dbReference type="Proteomes" id="UP001159042">
    <property type="component" value="Unassembled WGS sequence"/>
</dbReference>
<feature type="compositionally biased region" description="Basic and acidic residues" evidence="1">
    <location>
        <begin position="53"/>
        <end position="71"/>
    </location>
</feature>
<comment type="caution">
    <text evidence="2">The sequence shown here is derived from an EMBL/GenBank/DDBJ whole genome shotgun (WGS) entry which is preliminary data.</text>
</comment>